<dbReference type="PRINTS" id="PR00249">
    <property type="entry name" value="GPCRSECRETIN"/>
</dbReference>
<evidence type="ECO:0000256" key="13">
    <source>
        <dbReference type="ARBA" id="ARBA00023224"/>
    </source>
</evidence>
<accession>A0AAN9GS50</accession>
<keyword evidence="21" id="KW-1185">Reference proteome</keyword>
<name>A0AAN9GS50_9TELE</name>
<dbReference type="PROSITE" id="PS00650">
    <property type="entry name" value="G_PROTEIN_RECEP_F2_2"/>
    <property type="match status" value="1"/>
</dbReference>
<dbReference type="PROSITE" id="PS50261">
    <property type="entry name" value="G_PROTEIN_RECEP_F2_4"/>
    <property type="match status" value="1"/>
</dbReference>
<evidence type="ECO:0000256" key="10">
    <source>
        <dbReference type="ARBA" id="ARBA00023157"/>
    </source>
</evidence>
<keyword evidence="10" id="KW-1015">Disulfide bond</keyword>
<dbReference type="SMART" id="SM00303">
    <property type="entry name" value="GPS"/>
    <property type="match status" value="1"/>
</dbReference>
<evidence type="ECO:0000256" key="8">
    <source>
        <dbReference type="ARBA" id="ARBA00023040"/>
    </source>
</evidence>
<feature type="transmembrane region" description="Helical" evidence="17">
    <location>
        <begin position="1083"/>
        <end position="1106"/>
    </location>
</feature>
<keyword evidence="4" id="KW-0597">Phosphoprotein</keyword>
<dbReference type="GO" id="GO:0007166">
    <property type="term" value="P:cell surface receptor signaling pathway"/>
    <property type="evidence" value="ECO:0007669"/>
    <property type="project" value="InterPro"/>
</dbReference>
<feature type="transmembrane region" description="Helical" evidence="17">
    <location>
        <begin position="1043"/>
        <end position="1071"/>
    </location>
</feature>
<comment type="subunit">
    <text evidence="16">Heterodimer of 2 chains generated by proteolytic processing; the large extracellular N-terminal fragment and the membrane-bound C-terminal fragment predominantly remain associated and non-covalently linked. Interacts with CFTR.</text>
</comment>
<dbReference type="PROSITE" id="PS50221">
    <property type="entry name" value="GAIN_B"/>
    <property type="match status" value="1"/>
</dbReference>
<dbReference type="FunFam" id="2.60.220.50:FF:000003">
    <property type="entry name" value="adhesion G-protein coupled receptor G2 isoform X2"/>
    <property type="match status" value="1"/>
</dbReference>
<keyword evidence="8" id="KW-0297">G-protein coupled receptor</keyword>
<feature type="transmembrane region" description="Helical" evidence="17">
    <location>
        <begin position="1253"/>
        <end position="1272"/>
    </location>
</feature>
<dbReference type="GO" id="GO:0016324">
    <property type="term" value="C:apical plasma membrane"/>
    <property type="evidence" value="ECO:0007669"/>
    <property type="project" value="UniProtKB-SubCell"/>
</dbReference>
<protein>
    <recommendedName>
        <fullName evidence="14">Adhesion G-protein coupled receptor G2</fullName>
    </recommendedName>
    <alternativeName>
        <fullName evidence="15">G-protein coupled receptor 64</fullName>
    </alternativeName>
</protein>
<evidence type="ECO:0000256" key="9">
    <source>
        <dbReference type="ARBA" id="ARBA00023136"/>
    </source>
</evidence>
<dbReference type="GO" id="GO:0007189">
    <property type="term" value="P:adenylate cyclase-activating G protein-coupled receptor signaling pathway"/>
    <property type="evidence" value="ECO:0007669"/>
    <property type="project" value="TreeGrafter"/>
</dbReference>
<evidence type="ECO:0000256" key="15">
    <source>
        <dbReference type="ARBA" id="ARBA00083924"/>
    </source>
</evidence>
<keyword evidence="6" id="KW-0732">Signal</keyword>
<keyword evidence="11" id="KW-0675">Receptor</keyword>
<feature type="transmembrane region" description="Helical" evidence="17">
    <location>
        <begin position="1153"/>
        <end position="1175"/>
    </location>
</feature>
<evidence type="ECO:0000256" key="4">
    <source>
        <dbReference type="ARBA" id="ARBA00022553"/>
    </source>
</evidence>
<feature type="transmembrane region" description="Helical" evidence="17">
    <location>
        <begin position="1118"/>
        <end position="1141"/>
    </location>
</feature>
<keyword evidence="9 17" id="KW-0472">Membrane</keyword>
<evidence type="ECO:0000256" key="6">
    <source>
        <dbReference type="ARBA" id="ARBA00022729"/>
    </source>
</evidence>
<keyword evidence="13" id="KW-0807">Transducer</keyword>
<proteinExistence type="inferred from homology"/>
<dbReference type="PANTHER" id="PTHR12011">
    <property type="entry name" value="ADHESION G-PROTEIN COUPLED RECEPTOR"/>
    <property type="match status" value="1"/>
</dbReference>
<organism evidence="20 21">
    <name type="scientific">Phoxinus phoxinus</name>
    <name type="common">Eurasian minnow</name>
    <dbReference type="NCBI Taxonomy" id="58324"/>
    <lineage>
        <taxon>Eukaryota</taxon>
        <taxon>Metazoa</taxon>
        <taxon>Chordata</taxon>
        <taxon>Craniata</taxon>
        <taxon>Vertebrata</taxon>
        <taxon>Euteleostomi</taxon>
        <taxon>Actinopterygii</taxon>
        <taxon>Neopterygii</taxon>
        <taxon>Teleostei</taxon>
        <taxon>Ostariophysi</taxon>
        <taxon>Cypriniformes</taxon>
        <taxon>Leuciscidae</taxon>
        <taxon>Phoxininae</taxon>
        <taxon>Phoxinus</taxon>
    </lineage>
</organism>
<dbReference type="InterPro" id="IPR046338">
    <property type="entry name" value="GAIN_dom_sf"/>
</dbReference>
<dbReference type="FunFam" id="1.20.1070.10:FF:000043">
    <property type="entry name" value="adhesion G-protein coupled receptor G2 isoform X1"/>
    <property type="match status" value="1"/>
</dbReference>
<dbReference type="PANTHER" id="PTHR12011:SF264">
    <property type="entry name" value="ADHESION G-PROTEIN COUPLED RECEPTOR G2"/>
    <property type="match status" value="1"/>
</dbReference>
<evidence type="ECO:0000256" key="14">
    <source>
        <dbReference type="ARBA" id="ARBA00069918"/>
    </source>
</evidence>
<evidence type="ECO:0000259" key="18">
    <source>
        <dbReference type="PROSITE" id="PS50221"/>
    </source>
</evidence>
<evidence type="ECO:0000256" key="11">
    <source>
        <dbReference type="ARBA" id="ARBA00023170"/>
    </source>
</evidence>
<dbReference type="Gene3D" id="2.60.220.50">
    <property type="match status" value="1"/>
</dbReference>
<evidence type="ECO:0000313" key="20">
    <source>
        <dbReference type="EMBL" id="KAK7125613.1"/>
    </source>
</evidence>
<evidence type="ECO:0000256" key="2">
    <source>
        <dbReference type="ARBA" id="ARBA00007343"/>
    </source>
</evidence>
<keyword evidence="7 17" id="KW-1133">Transmembrane helix</keyword>
<evidence type="ECO:0000256" key="1">
    <source>
        <dbReference type="ARBA" id="ARBA00004424"/>
    </source>
</evidence>
<dbReference type="EMBL" id="JAYKXH010000023">
    <property type="protein sequence ID" value="KAK7125613.1"/>
    <property type="molecule type" value="Genomic_DNA"/>
</dbReference>
<comment type="similarity">
    <text evidence="2">Belongs to the G-protein coupled receptor 2 family. Adhesion G-protein coupled receptor (ADGR) subfamily.</text>
</comment>
<dbReference type="Pfam" id="PF01825">
    <property type="entry name" value="GPS"/>
    <property type="match status" value="1"/>
</dbReference>
<evidence type="ECO:0000256" key="5">
    <source>
        <dbReference type="ARBA" id="ARBA00022692"/>
    </source>
</evidence>
<keyword evidence="12" id="KW-0325">Glycoprotein</keyword>
<dbReference type="Gene3D" id="1.20.1070.10">
    <property type="entry name" value="Rhodopsin 7-helix transmembrane proteins"/>
    <property type="match status" value="1"/>
</dbReference>
<dbReference type="Pfam" id="PF00002">
    <property type="entry name" value="7tm_2"/>
    <property type="match status" value="1"/>
</dbReference>
<evidence type="ECO:0000256" key="16">
    <source>
        <dbReference type="ARBA" id="ARBA00093560"/>
    </source>
</evidence>
<dbReference type="GO" id="GO:0004930">
    <property type="term" value="F:G protein-coupled receptor activity"/>
    <property type="evidence" value="ECO:0007669"/>
    <property type="project" value="UniProtKB-KW"/>
</dbReference>
<evidence type="ECO:0000256" key="17">
    <source>
        <dbReference type="SAM" id="Phobius"/>
    </source>
</evidence>
<keyword evidence="5 17" id="KW-0812">Transmembrane</keyword>
<evidence type="ECO:0000259" key="19">
    <source>
        <dbReference type="PROSITE" id="PS50261"/>
    </source>
</evidence>
<feature type="transmembrane region" description="Helical" evidence="17">
    <location>
        <begin position="1204"/>
        <end position="1232"/>
    </location>
</feature>
<dbReference type="SUPFAM" id="SSF81321">
    <property type="entry name" value="Family A G protein-coupled receptor-like"/>
    <property type="match status" value="1"/>
</dbReference>
<feature type="transmembrane region" description="Helical" evidence="17">
    <location>
        <begin position="1278"/>
        <end position="1300"/>
    </location>
</feature>
<dbReference type="Proteomes" id="UP001364617">
    <property type="component" value="Unassembled WGS sequence"/>
</dbReference>
<comment type="subcellular location">
    <subcellularLocation>
        <location evidence="1">Apical cell membrane</location>
        <topology evidence="1">Multi-pass membrane protein</topology>
    </subcellularLocation>
</comment>
<evidence type="ECO:0000313" key="21">
    <source>
        <dbReference type="Proteomes" id="UP001364617"/>
    </source>
</evidence>
<evidence type="ECO:0000256" key="7">
    <source>
        <dbReference type="ARBA" id="ARBA00022989"/>
    </source>
</evidence>
<comment type="caution">
    <text evidence="20">The sequence shown here is derived from an EMBL/GenBank/DDBJ whole genome shotgun (WGS) entry which is preliminary data.</text>
</comment>
<feature type="domain" description="GAIN-B" evidence="18">
    <location>
        <begin position="872"/>
        <end position="1037"/>
    </location>
</feature>
<gene>
    <name evidence="20" type="ORF">R3I93_021094</name>
</gene>
<feature type="domain" description="G-protein coupled receptors family 2 profile 2" evidence="19">
    <location>
        <begin position="1046"/>
        <end position="1302"/>
    </location>
</feature>
<evidence type="ECO:0000256" key="12">
    <source>
        <dbReference type="ARBA" id="ARBA00023180"/>
    </source>
</evidence>
<keyword evidence="3" id="KW-1003">Cell membrane</keyword>
<dbReference type="InterPro" id="IPR000832">
    <property type="entry name" value="GPCR_2_secretin-like"/>
</dbReference>
<dbReference type="InterPro" id="IPR017983">
    <property type="entry name" value="GPCR_2_secretin-like_CS"/>
</dbReference>
<sequence>MVWCVCGDCDVKHSRLSTQLSARGMASKRLSRWNYLDYVFFLVLLLVCRPVTSNTTATTTGSPVIPAFTGTSATYLTTVTGGTTDNITTESPSHSLTASSLGVLITTTMTETSTTSPNISTTIPAVTLTTQLHSTSNLTTENTPYTSTVNTTFSELTTISTSTVNTTFSELTTISTSTVNTTFSELTTISTSTENTTISELSTISTSTENTTISELSTISPSTENTTISELTTISPSTENTTISELTTISTSTENTTISELSTISPSTENTTISELTTISPSTENTTISELSTISTSTENTTISELSTISTSTEITTFLETTTNSTTFTATPEPSSSAYTNDTTPLMTTINQTFTTPVTAPKYCDFRCDVFYWITTSVAVLGTPQSEQNVTTQVLKEIFGNNLDACPIDNSSSISSVEGNLFEAMEFTCDQTNITKIAQCNILLKLRVPVDVCCIRNTVTVMNSNINVTVVGQIERVGVCGDNITQILAGQYDKCNQSITLGECRAGVARQNISCGNSTNVIFPLDTGASKVCPTIPPCYCSSYCNGSDFYYYTNISTNYIINNPESQIQNFLKNSSCQNMSYVCNVSQTFRSHLQDSNGICENTSSVQICKIIVKLDKAMDLCDIRTALTAILEPYNGSLTFGGVVSRVAICSHNSTNPLQRTLRWQPSLSTNFSSEVFCMSNRENFNGYCSEDSTVIPLNGSCYSSTAPFQDITTTPPSFPHTSLSNTTSINATVTPVPTSVNVTTSPANVTTSGSWSTPGAFDADGLLNLSANASSLNAAQVDQLLSQLETLLSGPNISLAVANTSVNIVNNLLDVPLDVITNFSQRAITIVDTVGLKLVVSEPSQSVLSQSLALAVKKVDGANFPETSFSLLESSNLQIRSNPGLDAEDIVFRVGSTALGSVTLPASLTQNLTLDQQQLASRVQFNFFQKSSFFQDKSLGRGRTLNSGILGSSVANLSISSLQKDVLITLRNTKPILTGMEAFCVFWDFTLNGNSGGWNSSGCRVLNSSAEETQCACDHLTSFGILLDISKTDIPPEHLIILTYITHIGCGISAIFLSMTLLTYLAFGKLRKDTPSKILIQLCLALLLLNLVFLLDGWLALYPDTEGLCISTGFFLHYFLLASFTWMALEAVHMYLALVKVFNTYISRFMLKIGFAGWGIPLIVVIIVIAINKDNYGLVPYGKYTDGTTDDFCWIQNDTAFYVAVVAYFCVVFLLNFTMFIVVMIQLCRIKKQNPHNAQNRSGWQEVRSVAGLTVLLGLTWGFAFFAWGPVNLAFMYLFAIFNTLQGVFIFVFHCAMKENVRRQWRTYLCCGRLRLSENSEWSRTATQKINKASKEKTSFHSSNSNNSKLSFLNHDTLASDVPMGIDNPMDDRIITAGEPVSGSDVVLNEINDQYRGQRSY</sequence>
<evidence type="ECO:0000256" key="3">
    <source>
        <dbReference type="ARBA" id="ARBA00022475"/>
    </source>
</evidence>
<dbReference type="InterPro" id="IPR017981">
    <property type="entry name" value="GPCR_2-like_7TM"/>
</dbReference>
<dbReference type="InterPro" id="IPR057244">
    <property type="entry name" value="GAIN_B"/>
</dbReference>
<reference evidence="20 21" key="1">
    <citation type="submission" date="2024-02" db="EMBL/GenBank/DDBJ databases">
        <title>Chromosome-level genome assembly of the Eurasian Minnow (Phoxinus phoxinus).</title>
        <authorList>
            <person name="Oriowo T.O."/>
            <person name="Martin S."/>
            <person name="Stange M."/>
            <person name="Chrysostomakis Y."/>
            <person name="Brown T."/>
            <person name="Winkler S."/>
            <person name="Kukowka S."/>
            <person name="Myers E.W."/>
            <person name="Bohne A."/>
        </authorList>
    </citation>
    <scope>NUCLEOTIDE SEQUENCE [LARGE SCALE GENOMIC DNA]</scope>
    <source>
        <strain evidence="20">ZFMK-TIS-60720</strain>
        <tissue evidence="20">Whole Organism</tissue>
    </source>
</reference>
<dbReference type="InterPro" id="IPR000203">
    <property type="entry name" value="GPS"/>
</dbReference>
<dbReference type="Pfam" id="PF26574">
    <property type="entry name" value="GAIN_ADGRG2"/>
    <property type="match status" value="1"/>
</dbReference>
<dbReference type="InterPro" id="IPR058857">
    <property type="entry name" value="GAIN_ADGRG2/6"/>
</dbReference>